<gene>
    <name evidence="2" type="ORF">JYZ213_LOCUS45015</name>
</gene>
<organism evidence="2 3">
    <name type="scientific">Adineta steineri</name>
    <dbReference type="NCBI Taxonomy" id="433720"/>
    <lineage>
        <taxon>Eukaryota</taxon>
        <taxon>Metazoa</taxon>
        <taxon>Spiralia</taxon>
        <taxon>Gnathifera</taxon>
        <taxon>Rotifera</taxon>
        <taxon>Eurotatoria</taxon>
        <taxon>Bdelloidea</taxon>
        <taxon>Adinetida</taxon>
        <taxon>Adinetidae</taxon>
        <taxon>Adineta</taxon>
    </lineage>
</organism>
<dbReference type="Proteomes" id="UP000663845">
    <property type="component" value="Unassembled WGS sequence"/>
</dbReference>
<comment type="caution">
    <text evidence="2">The sequence shown here is derived from an EMBL/GenBank/DDBJ whole genome shotgun (WGS) entry which is preliminary data.</text>
</comment>
<proteinExistence type="predicted"/>
<evidence type="ECO:0000256" key="1">
    <source>
        <dbReference type="SAM" id="MobiDB-lite"/>
    </source>
</evidence>
<dbReference type="EMBL" id="CAJNOG010003287">
    <property type="protein sequence ID" value="CAF1528894.1"/>
    <property type="molecule type" value="Genomic_DNA"/>
</dbReference>
<protein>
    <submittedName>
        <fullName evidence="2">Uncharacterized protein</fullName>
    </submittedName>
</protein>
<reference evidence="2" key="1">
    <citation type="submission" date="2021-02" db="EMBL/GenBank/DDBJ databases">
        <authorList>
            <person name="Nowell W R."/>
        </authorList>
    </citation>
    <scope>NUCLEOTIDE SEQUENCE</scope>
</reference>
<evidence type="ECO:0000313" key="2">
    <source>
        <dbReference type="EMBL" id="CAF1528894.1"/>
    </source>
</evidence>
<sequence length="116" mass="13734">MAEKYPQITHTTKPSSDDIDDLQRMLDELKRNQRKNIRENICLNELRKQINVLQEESRDKLAATEEELFHARKDLDYVSKRTKEINDVIKALNKAESVDLCFLMDCTNSMKKYIEE</sequence>
<dbReference type="AlphaFoldDB" id="A0A815V8W0"/>
<evidence type="ECO:0000313" key="3">
    <source>
        <dbReference type="Proteomes" id="UP000663845"/>
    </source>
</evidence>
<name>A0A815V8W0_9BILA</name>
<accession>A0A815V8W0</accession>
<feature type="region of interest" description="Disordered" evidence="1">
    <location>
        <begin position="1"/>
        <end position="20"/>
    </location>
</feature>
<feature type="non-terminal residue" evidence="2">
    <location>
        <position position="116"/>
    </location>
</feature>